<accession>H8GG15</accession>
<feature type="transmembrane region" description="Helical" evidence="1">
    <location>
        <begin position="20"/>
        <end position="39"/>
    </location>
</feature>
<reference evidence="2 3" key="1">
    <citation type="journal article" date="2013" name="Genome Announc.">
        <title>Genome Sequence of the Obligate Gammaproteobacterial Methanotroph Methylomicrobium album Strain BG8.</title>
        <authorList>
            <person name="Kits K.D."/>
            <person name="Kalyuzhnaya M.G."/>
            <person name="Klotz M.G."/>
            <person name="Jetten M.S."/>
            <person name="Op den Camp H.J."/>
            <person name="Vuilleumier S."/>
            <person name="Bringel F."/>
            <person name="Dispirito A.A."/>
            <person name="Murrell J.C."/>
            <person name="Bruce D."/>
            <person name="Cheng J.F."/>
            <person name="Copeland A."/>
            <person name="Goodwin L."/>
            <person name="Hauser L."/>
            <person name="Lajus A."/>
            <person name="Land M.L."/>
            <person name="Lapidus A."/>
            <person name="Lucas S."/>
            <person name="Medigue C."/>
            <person name="Pitluck S."/>
            <person name="Woyke T."/>
            <person name="Zeytun A."/>
            <person name="Stein L.Y."/>
        </authorList>
    </citation>
    <scope>NUCLEOTIDE SEQUENCE [LARGE SCALE GENOMIC DNA]</scope>
    <source>
        <strain evidence="2 3">BG8</strain>
    </source>
</reference>
<evidence type="ECO:0000313" key="2">
    <source>
        <dbReference type="EMBL" id="EIC29939.1"/>
    </source>
</evidence>
<keyword evidence="1" id="KW-0812">Transmembrane</keyword>
<organism evidence="2 3">
    <name type="scientific">Methylomicrobium album BG8</name>
    <dbReference type="NCBI Taxonomy" id="686340"/>
    <lineage>
        <taxon>Bacteria</taxon>
        <taxon>Pseudomonadati</taxon>
        <taxon>Pseudomonadota</taxon>
        <taxon>Gammaproteobacteria</taxon>
        <taxon>Methylococcales</taxon>
        <taxon>Methylococcaceae</taxon>
        <taxon>Methylomicrobium</taxon>
    </lineage>
</organism>
<dbReference type="EMBL" id="CM001475">
    <property type="protein sequence ID" value="EIC29939.1"/>
    <property type="molecule type" value="Genomic_DNA"/>
</dbReference>
<evidence type="ECO:0000313" key="3">
    <source>
        <dbReference type="Proteomes" id="UP000005090"/>
    </source>
</evidence>
<keyword evidence="3" id="KW-1185">Reference proteome</keyword>
<evidence type="ECO:0000256" key="1">
    <source>
        <dbReference type="SAM" id="Phobius"/>
    </source>
</evidence>
<dbReference type="Proteomes" id="UP000005090">
    <property type="component" value="Chromosome"/>
</dbReference>
<dbReference type="RefSeq" id="WP_005372199.1">
    <property type="nucleotide sequence ID" value="NZ_CM001475.1"/>
</dbReference>
<dbReference type="AlphaFoldDB" id="H8GG15"/>
<keyword evidence="1" id="KW-0472">Membrane</keyword>
<feature type="transmembrane region" description="Helical" evidence="1">
    <location>
        <begin position="48"/>
        <end position="68"/>
    </location>
</feature>
<dbReference type="HOGENOM" id="CLU_2001184_0_0_6"/>
<proteinExistence type="predicted"/>
<gene>
    <name evidence="2" type="ORF">Metal_2188</name>
</gene>
<dbReference type="STRING" id="686340.Metal_2188"/>
<keyword evidence="1" id="KW-1133">Transmembrane helix</keyword>
<protein>
    <submittedName>
        <fullName evidence="2">Uncharacterized protein</fullName>
    </submittedName>
</protein>
<name>H8GG15_METAL</name>
<sequence length="124" mass="14299">MNNDASGMRMIYEGPLQIGIYAFIFFGLFALAITLWVLYRRDTLRIKYLLLVAWGILPPVWFVVEYFFIFLPYGAPGSFGFFQYGQDIASKLWAAVFALISIDLYKASERAKEARKHETSEDYG</sequence>